<dbReference type="InterPro" id="IPR024461">
    <property type="entry name" value="CCDC90-like"/>
</dbReference>
<keyword evidence="6" id="KW-0496">Mitochondrion</keyword>
<evidence type="ECO:0008006" key="10">
    <source>
        <dbReference type="Google" id="ProtNLM"/>
    </source>
</evidence>
<evidence type="ECO:0000256" key="1">
    <source>
        <dbReference type="ARBA" id="ARBA00004173"/>
    </source>
</evidence>
<sequence length="252" mass="28199">MSVYKRVVRLGTNSGICLTKVRGFNASKVSAAVERLKLDGSSVNFSGSLSSNSRVNRLNCRQISQLVKPNGRRAFLVDTLALVRSLEAQGLPSKQAEAITAAITEVLHDSLENVAHSFVSKEEMQRIEMVQESNLSKFKSEVQSSQEHHFSLLQRETEKLRGDIEKMRSELRYEIDKVTAGQRLDLNLERGRIRDELANQNAETTNLTNKLDREIHALRAQMEAAKYDVIKYCIGTLVSISTVGLAVVRILL</sequence>
<evidence type="ECO:0000256" key="8">
    <source>
        <dbReference type="SAM" id="Phobius"/>
    </source>
</evidence>
<dbReference type="Pfam" id="PF07798">
    <property type="entry name" value="CCDC90-like"/>
    <property type="match status" value="1"/>
</dbReference>
<protein>
    <recommendedName>
        <fullName evidence="10">Coiled-coil domain-containing protein 90B</fullName>
    </recommendedName>
</protein>
<dbReference type="PANTHER" id="PTHR14360">
    <property type="entry name" value="PROTEIN FMP32, MITOCHONDRIAL"/>
    <property type="match status" value="1"/>
</dbReference>
<evidence type="ECO:0000256" key="5">
    <source>
        <dbReference type="ARBA" id="ARBA00023054"/>
    </source>
</evidence>
<evidence type="ECO:0000256" key="7">
    <source>
        <dbReference type="ARBA" id="ARBA00023136"/>
    </source>
</evidence>
<keyword evidence="4 8" id="KW-1133">Transmembrane helix</keyword>
<keyword evidence="3 8" id="KW-0812">Transmembrane</keyword>
<feature type="transmembrane region" description="Helical" evidence="8">
    <location>
        <begin position="229"/>
        <end position="251"/>
    </location>
</feature>
<keyword evidence="7 8" id="KW-0472">Membrane</keyword>
<evidence type="ECO:0000256" key="2">
    <source>
        <dbReference type="ARBA" id="ARBA00004370"/>
    </source>
</evidence>
<organism evidence="9">
    <name type="scientific">Davidia involucrata</name>
    <name type="common">Dove tree</name>
    <dbReference type="NCBI Taxonomy" id="16924"/>
    <lineage>
        <taxon>Eukaryota</taxon>
        <taxon>Viridiplantae</taxon>
        <taxon>Streptophyta</taxon>
        <taxon>Embryophyta</taxon>
        <taxon>Tracheophyta</taxon>
        <taxon>Spermatophyta</taxon>
        <taxon>Magnoliopsida</taxon>
        <taxon>eudicotyledons</taxon>
        <taxon>Gunneridae</taxon>
        <taxon>Pentapetalae</taxon>
        <taxon>asterids</taxon>
        <taxon>Cornales</taxon>
        <taxon>Nyssaceae</taxon>
        <taxon>Davidia</taxon>
    </lineage>
</organism>
<comment type="subcellular location">
    <subcellularLocation>
        <location evidence="2">Membrane</location>
    </subcellularLocation>
    <subcellularLocation>
        <location evidence="1">Mitochondrion</location>
    </subcellularLocation>
</comment>
<dbReference type="GO" id="GO:0016020">
    <property type="term" value="C:membrane"/>
    <property type="evidence" value="ECO:0007669"/>
    <property type="project" value="UniProtKB-SubCell"/>
</dbReference>
<evidence type="ECO:0000256" key="4">
    <source>
        <dbReference type="ARBA" id="ARBA00022989"/>
    </source>
</evidence>
<evidence type="ECO:0000256" key="3">
    <source>
        <dbReference type="ARBA" id="ARBA00022692"/>
    </source>
</evidence>
<dbReference type="PANTHER" id="PTHR14360:SF1">
    <property type="entry name" value="PROTEIN FMP32, MITOCHONDRIAL"/>
    <property type="match status" value="1"/>
</dbReference>
<proteinExistence type="predicted"/>
<dbReference type="AlphaFoldDB" id="A0A5B6Z646"/>
<gene>
    <name evidence="9" type="ORF">Din_008940</name>
</gene>
<evidence type="ECO:0000313" key="9">
    <source>
        <dbReference type="EMBL" id="MPA39499.1"/>
    </source>
</evidence>
<accession>A0A5B6Z646</accession>
<dbReference type="Gene3D" id="1.20.5.340">
    <property type="match status" value="1"/>
</dbReference>
<dbReference type="GO" id="GO:0005739">
    <property type="term" value="C:mitochondrion"/>
    <property type="evidence" value="ECO:0007669"/>
    <property type="project" value="UniProtKB-SubCell"/>
</dbReference>
<reference evidence="9" key="1">
    <citation type="submission" date="2019-08" db="EMBL/GenBank/DDBJ databases">
        <title>Reference gene set and small RNA set construction with multiple tissues from Davidia involucrata Baill.</title>
        <authorList>
            <person name="Yang H."/>
            <person name="Zhou C."/>
            <person name="Li G."/>
            <person name="Wang J."/>
            <person name="Gao P."/>
            <person name="Wang M."/>
            <person name="Wang R."/>
            <person name="Zhao Y."/>
        </authorList>
    </citation>
    <scope>NUCLEOTIDE SEQUENCE</scope>
    <source>
        <tissue evidence="9">Mixed with DoveR01_LX</tissue>
    </source>
</reference>
<keyword evidence="5" id="KW-0175">Coiled coil</keyword>
<dbReference type="EMBL" id="GHES01008940">
    <property type="protein sequence ID" value="MPA39499.1"/>
    <property type="molecule type" value="Transcribed_RNA"/>
</dbReference>
<dbReference type="FunFam" id="1.20.5.340:FF:000029">
    <property type="entry name" value="Coiled-coil domain-containing protein 90-like"/>
    <property type="match status" value="1"/>
</dbReference>
<evidence type="ECO:0000256" key="6">
    <source>
        <dbReference type="ARBA" id="ARBA00023128"/>
    </source>
</evidence>
<name>A0A5B6Z646_DAVIN</name>